<evidence type="ECO:0000313" key="2">
    <source>
        <dbReference type="Proteomes" id="UP000003423"/>
    </source>
</evidence>
<dbReference type="AlphaFoldDB" id="I3D370"/>
<evidence type="ECO:0008006" key="3">
    <source>
        <dbReference type="Google" id="ProtNLM"/>
    </source>
</evidence>
<comment type="caution">
    <text evidence="1">The sequence shown here is derived from an EMBL/GenBank/DDBJ whole genome shotgun (WGS) entry which is preliminary data.</text>
</comment>
<reference evidence="1 2" key="1">
    <citation type="journal article" date="2012" name="J. Bacteriol.">
        <title>Genome sequence of "Candidatus Nitrosopumilus salaria" BD31, an ammonia-oxidizing archaeon from the San Francisco Bay estuary.</title>
        <authorList>
            <person name="Mosier A.C."/>
            <person name="Allen E.E."/>
            <person name="Kim M."/>
            <person name="Ferriera S."/>
            <person name="Francis C.A."/>
        </authorList>
    </citation>
    <scope>NUCLEOTIDE SEQUENCE [LARGE SCALE GENOMIC DNA]</scope>
    <source>
        <strain evidence="1 2">BD31</strain>
    </source>
</reference>
<organism evidence="1 2">
    <name type="scientific">Candidatus Nitrosopumilus salarius BD31</name>
    <dbReference type="NCBI Taxonomy" id="859350"/>
    <lineage>
        <taxon>Archaea</taxon>
        <taxon>Nitrososphaerota</taxon>
        <taxon>Nitrososphaeria</taxon>
        <taxon>Nitrosopumilales</taxon>
        <taxon>Nitrosopumilaceae</taxon>
        <taxon>Nitrosopumilus</taxon>
    </lineage>
</organism>
<proteinExistence type="predicted"/>
<accession>I3D370</accession>
<evidence type="ECO:0000313" key="1">
    <source>
        <dbReference type="EMBL" id="EIJ66163.1"/>
    </source>
</evidence>
<dbReference type="EMBL" id="AEXL02000082">
    <property type="protein sequence ID" value="EIJ66163.1"/>
    <property type="molecule type" value="Genomic_DNA"/>
</dbReference>
<dbReference type="RefSeq" id="WP_008298831.1">
    <property type="nucleotide sequence ID" value="NZ_AEXL02000082.1"/>
</dbReference>
<name>I3D370_9ARCH</name>
<protein>
    <recommendedName>
        <fullName evidence="3">Swt1-like HEPN domain-containing protein</fullName>
    </recommendedName>
</protein>
<sequence length="179" mass="21196">MWKIQHSINDLIQIENSSEDINNLVEFSSDENSILQFNEKYIKEANDNIEAYKILYCLENDLREKIRDCLSGEPNWIDDAMFSNLKTEINKRKIDESKAKILMRDDDDLIYMTLGELKDVILKKWDKFEQSGVFRSKPYIDRILTDINKARIIIAHNSKLQDIDIEQLNLNLGYYNKQK</sequence>
<gene>
    <name evidence="1" type="ORF">BD31_I1684</name>
</gene>
<dbReference type="PATRIC" id="fig|859350.6.peg.804"/>
<dbReference type="Proteomes" id="UP000003423">
    <property type="component" value="Unassembled WGS sequence"/>
</dbReference>
<keyword evidence="2" id="KW-1185">Reference proteome</keyword>